<accession>A0A482X0F4</accession>
<dbReference type="Gene3D" id="3.30.160.60">
    <property type="entry name" value="Classic Zinc Finger"/>
    <property type="match status" value="2"/>
</dbReference>
<evidence type="ECO:0000256" key="9">
    <source>
        <dbReference type="ARBA" id="ARBA00023163"/>
    </source>
</evidence>
<evidence type="ECO:0000256" key="11">
    <source>
        <dbReference type="PROSITE-ProRule" id="PRU00042"/>
    </source>
</evidence>
<evidence type="ECO:0000256" key="5">
    <source>
        <dbReference type="ARBA" id="ARBA00022771"/>
    </source>
</evidence>
<reference evidence="14 15" key="1">
    <citation type="journal article" date="2017" name="Gigascience">
        <title>Genome sequence of the small brown planthopper, Laodelphax striatellus.</title>
        <authorList>
            <person name="Zhu J."/>
            <person name="Jiang F."/>
            <person name="Wang X."/>
            <person name="Yang P."/>
            <person name="Bao Y."/>
            <person name="Zhao W."/>
            <person name="Wang W."/>
            <person name="Lu H."/>
            <person name="Wang Q."/>
            <person name="Cui N."/>
            <person name="Li J."/>
            <person name="Chen X."/>
            <person name="Luo L."/>
            <person name="Yu J."/>
            <person name="Kang L."/>
            <person name="Cui F."/>
        </authorList>
    </citation>
    <scope>NUCLEOTIDE SEQUENCE [LARGE SCALE GENOMIC DNA]</scope>
    <source>
        <strain evidence="14">Lst14</strain>
    </source>
</reference>
<keyword evidence="4" id="KW-0677">Repeat</keyword>
<organism evidence="14 15">
    <name type="scientific">Laodelphax striatellus</name>
    <name type="common">Small brown planthopper</name>
    <name type="synonym">Delphax striatella</name>
    <dbReference type="NCBI Taxonomy" id="195883"/>
    <lineage>
        <taxon>Eukaryota</taxon>
        <taxon>Metazoa</taxon>
        <taxon>Ecdysozoa</taxon>
        <taxon>Arthropoda</taxon>
        <taxon>Hexapoda</taxon>
        <taxon>Insecta</taxon>
        <taxon>Pterygota</taxon>
        <taxon>Neoptera</taxon>
        <taxon>Paraneoptera</taxon>
        <taxon>Hemiptera</taxon>
        <taxon>Auchenorrhyncha</taxon>
        <taxon>Fulgoroidea</taxon>
        <taxon>Delphacidae</taxon>
        <taxon>Criomorphinae</taxon>
        <taxon>Laodelphax</taxon>
    </lineage>
</organism>
<feature type="region of interest" description="Disordered" evidence="12">
    <location>
        <begin position="32"/>
        <end position="63"/>
    </location>
</feature>
<keyword evidence="9" id="KW-0804">Transcription</keyword>
<dbReference type="GO" id="GO:0003700">
    <property type="term" value="F:DNA-binding transcription factor activity"/>
    <property type="evidence" value="ECO:0007669"/>
    <property type="project" value="TreeGrafter"/>
</dbReference>
<evidence type="ECO:0000256" key="12">
    <source>
        <dbReference type="SAM" id="MobiDB-lite"/>
    </source>
</evidence>
<keyword evidence="7" id="KW-0805">Transcription regulation</keyword>
<name>A0A482X0F4_LAOST</name>
<feature type="domain" description="C2H2-type" evidence="13">
    <location>
        <begin position="187"/>
        <end position="215"/>
    </location>
</feature>
<dbReference type="InterPro" id="IPR050589">
    <property type="entry name" value="Ikaros_C2H2-ZF"/>
</dbReference>
<comment type="caution">
    <text evidence="14">The sequence shown here is derived from an EMBL/GenBank/DDBJ whole genome shotgun (WGS) entry which is preliminary data.</text>
</comment>
<dbReference type="Pfam" id="PF00096">
    <property type="entry name" value="zf-C2H2"/>
    <property type="match status" value="2"/>
</dbReference>
<feature type="domain" description="C2H2-type" evidence="13">
    <location>
        <begin position="216"/>
        <end position="243"/>
    </location>
</feature>
<keyword evidence="3" id="KW-0479">Metal-binding</keyword>
<dbReference type="PANTHER" id="PTHR24404">
    <property type="entry name" value="ZINC FINGER PROTEIN"/>
    <property type="match status" value="1"/>
</dbReference>
<dbReference type="EMBL" id="QKKF02020477">
    <property type="protein sequence ID" value="RZF39183.1"/>
    <property type="molecule type" value="Genomic_DNA"/>
</dbReference>
<evidence type="ECO:0000256" key="7">
    <source>
        <dbReference type="ARBA" id="ARBA00023015"/>
    </source>
</evidence>
<evidence type="ECO:0000256" key="10">
    <source>
        <dbReference type="ARBA" id="ARBA00023242"/>
    </source>
</evidence>
<evidence type="ECO:0000256" key="4">
    <source>
        <dbReference type="ARBA" id="ARBA00022737"/>
    </source>
</evidence>
<dbReference type="FunFam" id="3.30.160.60:FF:001370">
    <property type="entry name" value="Zinc finger protein"/>
    <property type="match status" value="1"/>
</dbReference>
<dbReference type="GO" id="GO:0005634">
    <property type="term" value="C:nucleus"/>
    <property type="evidence" value="ECO:0007669"/>
    <property type="project" value="UniProtKB-SubCell"/>
</dbReference>
<dbReference type="SMART" id="SM00355">
    <property type="entry name" value="ZnF_C2H2"/>
    <property type="match status" value="4"/>
</dbReference>
<evidence type="ECO:0000259" key="13">
    <source>
        <dbReference type="PROSITE" id="PS50157"/>
    </source>
</evidence>
<dbReference type="GO" id="GO:0000978">
    <property type="term" value="F:RNA polymerase II cis-regulatory region sequence-specific DNA binding"/>
    <property type="evidence" value="ECO:0007669"/>
    <property type="project" value="TreeGrafter"/>
</dbReference>
<evidence type="ECO:0000313" key="15">
    <source>
        <dbReference type="Proteomes" id="UP000291343"/>
    </source>
</evidence>
<dbReference type="InterPro" id="IPR036236">
    <property type="entry name" value="Znf_C2H2_sf"/>
</dbReference>
<comment type="similarity">
    <text evidence="2">Belongs to the krueppel C2H2-type zinc-finger protein family.</text>
</comment>
<sequence>MDFIKCEDILKAEMTIDEDKFEDAMVKVKVEEEEEDPIAVPEELLSAATTTPAEEKRERPSRRAKRVLLQEVESLRNTRRRPKQSKTVAESSRIFWCFGVPRHSSCDLCFGSCLPLRCRKCKVVRARNNLIKSYDCAVCGKSCKDIPQFKEHMKSEHVDLKCKDCGKSFPSKSRLKSHSSIHKEKKYLCELCSSAFHRLDQYKSHYKRKHTDLKDFICRECGKSWKTKGDLSQHMRVHDDRYRPVRQIKSRSSDSD</sequence>
<keyword evidence="8" id="KW-0238">DNA-binding</keyword>
<evidence type="ECO:0000256" key="8">
    <source>
        <dbReference type="ARBA" id="ARBA00023125"/>
    </source>
</evidence>
<gene>
    <name evidence="14" type="ORF">LSTR_LSTR014669</name>
</gene>
<feature type="domain" description="C2H2-type" evidence="13">
    <location>
        <begin position="134"/>
        <end position="162"/>
    </location>
</feature>
<dbReference type="STRING" id="195883.A0A482X0F4"/>
<comment type="subcellular location">
    <subcellularLocation>
        <location evidence="1">Nucleus</location>
    </subcellularLocation>
</comment>
<dbReference type="PROSITE" id="PS50157">
    <property type="entry name" value="ZINC_FINGER_C2H2_2"/>
    <property type="match status" value="4"/>
</dbReference>
<dbReference type="SMR" id="A0A482X0F4"/>
<dbReference type="GO" id="GO:0008270">
    <property type="term" value="F:zinc ion binding"/>
    <property type="evidence" value="ECO:0007669"/>
    <property type="project" value="UniProtKB-KW"/>
</dbReference>
<evidence type="ECO:0000256" key="6">
    <source>
        <dbReference type="ARBA" id="ARBA00022833"/>
    </source>
</evidence>
<dbReference type="Proteomes" id="UP000291343">
    <property type="component" value="Unassembled WGS sequence"/>
</dbReference>
<dbReference type="GO" id="GO:0006357">
    <property type="term" value="P:regulation of transcription by RNA polymerase II"/>
    <property type="evidence" value="ECO:0007669"/>
    <property type="project" value="TreeGrafter"/>
</dbReference>
<evidence type="ECO:0000256" key="2">
    <source>
        <dbReference type="ARBA" id="ARBA00006991"/>
    </source>
</evidence>
<dbReference type="PROSITE" id="PS00028">
    <property type="entry name" value="ZINC_FINGER_C2H2_1"/>
    <property type="match status" value="3"/>
</dbReference>
<keyword evidence="5 11" id="KW-0863">Zinc-finger</keyword>
<dbReference type="OrthoDB" id="8823111at2759"/>
<evidence type="ECO:0000256" key="3">
    <source>
        <dbReference type="ARBA" id="ARBA00022723"/>
    </source>
</evidence>
<evidence type="ECO:0000313" key="14">
    <source>
        <dbReference type="EMBL" id="RZF39183.1"/>
    </source>
</evidence>
<protein>
    <recommendedName>
        <fullName evidence="13">C2H2-type domain-containing protein</fullName>
    </recommendedName>
</protein>
<proteinExistence type="inferred from homology"/>
<dbReference type="AlphaFoldDB" id="A0A482X0F4"/>
<feature type="domain" description="C2H2-type" evidence="13">
    <location>
        <begin position="160"/>
        <end position="187"/>
    </location>
</feature>
<keyword evidence="10" id="KW-0539">Nucleus</keyword>
<dbReference type="SUPFAM" id="SSF57667">
    <property type="entry name" value="beta-beta-alpha zinc fingers"/>
    <property type="match status" value="2"/>
</dbReference>
<evidence type="ECO:0000256" key="1">
    <source>
        <dbReference type="ARBA" id="ARBA00004123"/>
    </source>
</evidence>
<dbReference type="InParanoid" id="A0A482X0F4"/>
<dbReference type="Pfam" id="PF13894">
    <property type="entry name" value="zf-C2H2_4"/>
    <property type="match status" value="1"/>
</dbReference>
<keyword evidence="15" id="KW-1185">Reference proteome</keyword>
<dbReference type="PANTHER" id="PTHR24404:SF114">
    <property type="entry name" value="KLUMPFUSS, ISOFORM B-RELATED"/>
    <property type="match status" value="1"/>
</dbReference>
<dbReference type="InterPro" id="IPR013087">
    <property type="entry name" value="Znf_C2H2_type"/>
</dbReference>
<keyword evidence="6" id="KW-0862">Zinc</keyword>